<evidence type="ECO:0000313" key="2">
    <source>
        <dbReference type="EMBL" id="KPB00688.1"/>
    </source>
</evidence>
<dbReference type="Proteomes" id="UP000038011">
    <property type="component" value="Unassembled WGS sequence"/>
</dbReference>
<dbReference type="AlphaFoldDB" id="A0A0N0E723"/>
<reference evidence="2 3" key="1">
    <citation type="submission" date="2015-01" db="EMBL/GenBank/DDBJ databases">
        <title>Ahrensia donghaiensis sp. nov., a novel dimethylsulphoniopropionate-cleavage bacterium isolated from seawater and emended descriptions of the genus Ahrensia and Ahrensia kielensis.</title>
        <authorList>
            <person name="Liu J."/>
        </authorList>
    </citation>
    <scope>NUCLEOTIDE SEQUENCE [LARGE SCALE GENOMIC DNA]</scope>
    <source>
        <strain evidence="2 3">LZD062</strain>
    </source>
</reference>
<dbReference type="PATRIC" id="fig|1514904.3.peg.1415"/>
<evidence type="ECO:0000256" key="1">
    <source>
        <dbReference type="SAM" id="MobiDB-lite"/>
    </source>
</evidence>
<comment type="caution">
    <text evidence="2">The sequence shown here is derived from an EMBL/GenBank/DDBJ whole genome shotgun (WGS) entry which is preliminary data.</text>
</comment>
<evidence type="ECO:0000313" key="3">
    <source>
        <dbReference type="Proteomes" id="UP000038011"/>
    </source>
</evidence>
<dbReference type="Pfam" id="PF07328">
    <property type="entry name" value="VirD1"/>
    <property type="match status" value="1"/>
</dbReference>
<proteinExistence type="predicted"/>
<feature type="compositionally biased region" description="Polar residues" evidence="1">
    <location>
        <begin position="1"/>
        <end position="14"/>
    </location>
</feature>
<feature type="region of interest" description="Disordered" evidence="1">
    <location>
        <begin position="1"/>
        <end position="33"/>
    </location>
</feature>
<gene>
    <name evidence="2" type="ORF">SU32_12805</name>
</gene>
<dbReference type="RefSeq" id="WP_053999766.1">
    <property type="nucleotide sequence ID" value="NZ_JXMU01000018.1"/>
</dbReference>
<dbReference type="OrthoDB" id="7872408at2"/>
<protein>
    <submittedName>
        <fullName evidence="2">Uncharacterized protein</fullName>
    </submittedName>
</protein>
<name>A0A0N0E723_9HYPH</name>
<dbReference type="EMBL" id="JXMU01000018">
    <property type="protein sequence ID" value="KPB00688.1"/>
    <property type="molecule type" value="Genomic_DNA"/>
</dbReference>
<dbReference type="InterPro" id="IPR009933">
    <property type="entry name" value="VirD1"/>
</dbReference>
<keyword evidence="3" id="KW-1185">Reference proteome</keyword>
<organism evidence="2 3">
    <name type="scientific">Ahrensia marina</name>
    <dbReference type="NCBI Taxonomy" id="1514904"/>
    <lineage>
        <taxon>Bacteria</taxon>
        <taxon>Pseudomonadati</taxon>
        <taxon>Pseudomonadota</taxon>
        <taxon>Alphaproteobacteria</taxon>
        <taxon>Hyphomicrobiales</taxon>
        <taxon>Ahrensiaceae</taxon>
        <taxon>Ahrensia</taxon>
    </lineage>
</organism>
<dbReference type="GO" id="GO:0004519">
    <property type="term" value="F:endonuclease activity"/>
    <property type="evidence" value="ECO:0007669"/>
    <property type="project" value="InterPro"/>
</dbReference>
<sequence>MAIKTGNSRRTSAAEQGAWKGKTPLERRRLSKKVAPTDDKIGFATVSVKLRPVEKEAFKNTCDELGLTPNKAMRIMARHTAGFLELSNRSADNLELVTKQIIGVSRNINQIAKAANRTGSPDYIAFMEDREELGKELRQLQRVLQNITNVTRRRSDGLTTLKEASKQP</sequence>
<accession>A0A0N0E723</accession>